<protein>
    <submittedName>
        <fullName evidence="3">DNA-directed DNA polymerase</fullName>
    </submittedName>
</protein>
<keyword evidence="3" id="KW-0548">Nucleotidyltransferase</keyword>
<dbReference type="Gene3D" id="1.10.150.20">
    <property type="entry name" value="5' to 3' exonuclease, C-terminal subdomain"/>
    <property type="match status" value="1"/>
</dbReference>
<dbReference type="EMBL" id="AUZX01002254">
    <property type="protein sequence ID" value="EQD77201.1"/>
    <property type="molecule type" value="Genomic_DNA"/>
</dbReference>
<reference evidence="3" key="2">
    <citation type="journal article" date="2014" name="ISME J.">
        <title>Microbial stratification in low pH oxic and suboxic macroscopic growths along an acid mine drainage.</title>
        <authorList>
            <person name="Mendez-Garcia C."/>
            <person name="Mesa V."/>
            <person name="Sprenger R.R."/>
            <person name="Richter M."/>
            <person name="Diez M.S."/>
            <person name="Solano J."/>
            <person name="Bargiela R."/>
            <person name="Golyshina O.V."/>
            <person name="Manteca A."/>
            <person name="Ramos J.L."/>
            <person name="Gallego J.R."/>
            <person name="Llorente I."/>
            <person name="Martins Dos Santos V.A."/>
            <person name="Jensen O.N."/>
            <person name="Pelaez A.I."/>
            <person name="Sanchez J."/>
            <person name="Ferrer M."/>
        </authorList>
    </citation>
    <scope>NUCLEOTIDE SEQUENCE</scope>
</reference>
<feature type="non-terminal residue" evidence="3">
    <location>
        <position position="237"/>
    </location>
</feature>
<accession>T1BW75</accession>
<proteinExistence type="predicted"/>
<keyword evidence="1" id="KW-0227">DNA damage</keyword>
<dbReference type="GO" id="GO:0006281">
    <property type="term" value="P:DNA repair"/>
    <property type="evidence" value="ECO:0007669"/>
    <property type="project" value="InterPro"/>
</dbReference>
<dbReference type="SUPFAM" id="SSF56672">
    <property type="entry name" value="DNA/RNA polymerases"/>
    <property type="match status" value="1"/>
</dbReference>
<reference evidence="3" key="1">
    <citation type="submission" date="2013-08" db="EMBL/GenBank/DDBJ databases">
        <authorList>
            <person name="Mendez C."/>
            <person name="Richter M."/>
            <person name="Ferrer M."/>
            <person name="Sanchez J."/>
        </authorList>
    </citation>
    <scope>NUCLEOTIDE SEQUENCE</scope>
</reference>
<dbReference type="InterPro" id="IPR043502">
    <property type="entry name" value="DNA/RNA_pol_sf"/>
</dbReference>
<evidence type="ECO:0000259" key="2">
    <source>
        <dbReference type="PROSITE" id="PS50173"/>
    </source>
</evidence>
<dbReference type="PANTHER" id="PTHR35369:SF2">
    <property type="entry name" value="BLR3025 PROTEIN"/>
    <property type="match status" value="1"/>
</dbReference>
<keyword evidence="3" id="KW-0808">Transferase</keyword>
<dbReference type="GO" id="GO:0003887">
    <property type="term" value="F:DNA-directed DNA polymerase activity"/>
    <property type="evidence" value="ECO:0007669"/>
    <property type="project" value="UniProtKB-KW"/>
</dbReference>
<dbReference type="InterPro" id="IPR043128">
    <property type="entry name" value="Rev_trsase/Diguanyl_cyclase"/>
</dbReference>
<dbReference type="Gene3D" id="3.40.1170.60">
    <property type="match status" value="1"/>
</dbReference>
<sequence>MGAQPNQDWHQAELACPNAARLLANLAEVDRLRQELRLALYNCSPLVELTDDTMAYLDLSDRDARWATEAARASHLGREVQQTLLLPLLVGVGQSRFAAWVAAQMAGPGRARLVPAGGAAEFLADWPVAELPLPSATRERLLSFGLRTCGDCVAIALPDLQRQLGPDGLRLHRLCLGLDQAAINPWRSPPPCGVRRVLAGVVEDTESLRFGAPELASGLSRELARLGLAATRLRLVL</sequence>
<gene>
    <name evidence="3" type="ORF">B1A_03070</name>
</gene>
<dbReference type="InterPro" id="IPR050356">
    <property type="entry name" value="SulA_CellDiv_inhibitor"/>
</dbReference>
<feature type="domain" description="UmuC" evidence="2">
    <location>
        <begin position="1"/>
        <end position="132"/>
    </location>
</feature>
<evidence type="ECO:0000256" key="1">
    <source>
        <dbReference type="ARBA" id="ARBA00022763"/>
    </source>
</evidence>
<dbReference type="PROSITE" id="PS50173">
    <property type="entry name" value="UMUC"/>
    <property type="match status" value="1"/>
</dbReference>
<evidence type="ECO:0000313" key="3">
    <source>
        <dbReference type="EMBL" id="EQD77201.1"/>
    </source>
</evidence>
<comment type="caution">
    <text evidence="3">The sequence shown here is derived from an EMBL/GenBank/DDBJ whole genome shotgun (WGS) entry which is preliminary data.</text>
</comment>
<dbReference type="Pfam" id="PF00817">
    <property type="entry name" value="IMS"/>
    <property type="match status" value="1"/>
</dbReference>
<keyword evidence="3" id="KW-0239">DNA-directed DNA polymerase</keyword>
<dbReference type="Gene3D" id="3.30.70.270">
    <property type="match status" value="1"/>
</dbReference>
<organism evidence="3">
    <name type="scientific">mine drainage metagenome</name>
    <dbReference type="NCBI Taxonomy" id="410659"/>
    <lineage>
        <taxon>unclassified sequences</taxon>
        <taxon>metagenomes</taxon>
        <taxon>ecological metagenomes</taxon>
    </lineage>
</organism>
<dbReference type="PANTHER" id="PTHR35369">
    <property type="entry name" value="BLR3025 PROTEIN-RELATED"/>
    <property type="match status" value="1"/>
</dbReference>
<dbReference type="InterPro" id="IPR001126">
    <property type="entry name" value="UmuC"/>
</dbReference>
<dbReference type="AlphaFoldDB" id="T1BW75"/>
<name>T1BW75_9ZZZZ</name>